<keyword evidence="1" id="KW-0812">Transmembrane</keyword>
<feature type="transmembrane region" description="Helical" evidence="1">
    <location>
        <begin position="49"/>
        <end position="68"/>
    </location>
</feature>
<sequence>MNTKVNNRDQIYILLLIIFFSVTGTSMPYAIFAPLFIHKNILFSFYSKKALYIGLGFTLAAYPFGQFLSAPTIGKFSD</sequence>
<organism evidence="2 3">
    <name type="scientific">Francisella halioticida</name>
    <dbReference type="NCBI Taxonomy" id="549298"/>
    <lineage>
        <taxon>Bacteria</taxon>
        <taxon>Pseudomonadati</taxon>
        <taxon>Pseudomonadota</taxon>
        <taxon>Gammaproteobacteria</taxon>
        <taxon>Thiotrichales</taxon>
        <taxon>Francisellaceae</taxon>
        <taxon>Francisella</taxon>
    </lineage>
</organism>
<keyword evidence="1" id="KW-0472">Membrane</keyword>
<dbReference type="Proteomes" id="UP000249910">
    <property type="component" value="Chromosome"/>
</dbReference>
<accession>A0ABN5AWL9</accession>
<dbReference type="EMBL" id="CP022132">
    <property type="protein sequence ID" value="ASG68276.1"/>
    <property type="molecule type" value="Genomic_DNA"/>
</dbReference>
<reference evidence="2 3" key="1">
    <citation type="submission" date="2017-06" db="EMBL/GenBank/DDBJ databases">
        <title>Complete genome of Francisella halioticida.</title>
        <authorList>
            <person name="Sjodin A."/>
        </authorList>
    </citation>
    <scope>NUCLEOTIDE SEQUENCE [LARGE SCALE GENOMIC DNA]</scope>
    <source>
        <strain evidence="2 3">DSM 23729</strain>
    </source>
</reference>
<proteinExistence type="predicted"/>
<keyword evidence="3" id="KW-1185">Reference proteome</keyword>
<evidence type="ECO:0000313" key="3">
    <source>
        <dbReference type="Proteomes" id="UP000249910"/>
    </source>
</evidence>
<evidence type="ECO:0000313" key="2">
    <source>
        <dbReference type="EMBL" id="ASG68276.1"/>
    </source>
</evidence>
<keyword evidence="1" id="KW-1133">Transmembrane helix</keyword>
<evidence type="ECO:0008006" key="4">
    <source>
        <dbReference type="Google" id="ProtNLM"/>
    </source>
</evidence>
<name>A0ABN5AWL9_9GAMM</name>
<feature type="transmembrane region" description="Helical" evidence="1">
    <location>
        <begin position="12"/>
        <end position="37"/>
    </location>
</feature>
<gene>
    <name evidence="2" type="ORF">CDV26_07600</name>
</gene>
<protein>
    <recommendedName>
        <fullName evidence="4">MFS transporter</fullName>
    </recommendedName>
</protein>
<evidence type="ECO:0000256" key="1">
    <source>
        <dbReference type="SAM" id="Phobius"/>
    </source>
</evidence>